<sequence length="166" mass="18184">MGTYSMLCVASVFISIALALEPVVEPRQMEKFSTPAFPNHVDSIMEIKKNEQDEELSRMRKKSKTFSQIQEDKTKRGRKYNLKVHDDDNNDLSDLGLSPSKSNGSLTDGQEEQDGKDLDQDNKDAKSDAGFCTGSDTGSDGVFAEDNISDTSSALVSAGRGRLVLI</sequence>
<evidence type="ECO:0000256" key="1">
    <source>
        <dbReference type="SAM" id="MobiDB-lite"/>
    </source>
</evidence>
<evidence type="ECO:0000313" key="3">
    <source>
        <dbReference type="EMBL" id="KAG0714020.1"/>
    </source>
</evidence>
<gene>
    <name evidence="3" type="ORF">GWK47_001714</name>
</gene>
<evidence type="ECO:0000313" key="4">
    <source>
        <dbReference type="Proteomes" id="UP000770661"/>
    </source>
</evidence>
<name>A0A8J4Y3B8_CHIOP</name>
<feature type="chain" id="PRO_5035212044" description="Secreted protein" evidence="2">
    <location>
        <begin position="20"/>
        <end position="166"/>
    </location>
</feature>
<reference evidence="3" key="1">
    <citation type="submission" date="2020-07" db="EMBL/GenBank/DDBJ databases">
        <title>The High-quality genome of the commercially important snow crab, Chionoecetes opilio.</title>
        <authorList>
            <person name="Jeong J.-H."/>
            <person name="Ryu S."/>
        </authorList>
    </citation>
    <scope>NUCLEOTIDE SEQUENCE</scope>
    <source>
        <strain evidence="3">MADBK_172401_WGS</strain>
        <tissue evidence="3">Digestive gland</tissue>
    </source>
</reference>
<feature type="signal peptide" evidence="2">
    <location>
        <begin position="1"/>
        <end position="19"/>
    </location>
</feature>
<keyword evidence="4" id="KW-1185">Reference proteome</keyword>
<dbReference type="AlphaFoldDB" id="A0A8J4Y3B8"/>
<proteinExistence type="predicted"/>
<evidence type="ECO:0000256" key="2">
    <source>
        <dbReference type="SAM" id="SignalP"/>
    </source>
</evidence>
<keyword evidence="2" id="KW-0732">Signal</keyword>
<dbReference type="OrthoDB" id="6382355at2759"/>
<organism evidence="3 4">
    <name type="scientific">Chionoecetes opilio</name>
    <name type="common">Atlantic snow crab</name>
    <name type="synonym">Cancer opilio</name>
    <dbReference type="NCBI Taxonomy" id="41210"/>
    <lineage>
        <taxon>Eukaryota</taxon>
        <taxon>Metazoa</taxon>
        <taxon>Ecdysozoa</taxon>
        <taxon>Arthropoda</taxon>
        <taxon>Crustacea</taxon>
        <taxon>Multicrustacea</taxon>
        <taxon>Malacostraca</taxon>
        <taxon>Eumalacostraca</taxon>
        <taxon>Eucarida</taxon>
        <taxon>Decapoda</taxon>
        <taxon>Pleocyemata</taxon>
        <taxon>Brachyura</taxon>
        <taxon>Eubrachyura</taxon>
        <taxon>Majoidea</taxon>
        <taxon>Majidae</taxon>
        <taxon>Chionoecetes</taxon>
    </lineage>
</organism>
<comment type="caution">
    <text evidence="3">The sequence shown here is derived from an EMBL/GenBank/DDBJ whole genome shotgun (WGS) entry which is preliminary data.</text>
</comment>
<protein>
    <recommendedName>
        <fullName evidence="5">Secreted protein</fullName>
    </recommendedName>
</protein>
<feature type="region of interest" description="Disordered" evidence="1">
    <location>
        <begin position="51"/>
        <end position="154"/>
    </location>
</feature>
<dbReference type="EMBL" id="JACEEZ010020894">
    <property type="protein sequence ID" value="KAG0714020.1"/>
    <property type="molecule type" value="Genomic_DNA"/>
</dbReference>
<feature type="compositionally biased region" description="Basic and acidic residues" evidence="1">
    <location>
        <begin position="113"/>
        <end position="127"/>
    </location>
</feature>
<feature type="compositionally biased region" description="Polar residues" evidence="1">
    <location>
        <begin position="99"/>
        <end position="108"/>
    </location>
</feature>
<dbReference type="Proteomes" id="UP000770661">
    <property type="component" value="Unassembled WGS sequence"/>
</dbReference>
<evidence type="ECO:0008006" key="5">
    <source>
        <dbReference type="Google" id="ProtNLM"/>
    </source>
</evidence>
<accession>A0A8J4Y3B8</accession>